<organism evidence="2">
    <name type="scientific">Arundo donax</name>
    <name type="common">Giant reed</name>
    <name type="synonym">Donax arundinaceus</name>
    <dbReference type="NCBI Taxonomy" id="35708"/>
    <lineage>
        <taxon>Eukaryota</taxon>
        <taxon>Viridiplantae</taxon>
        <taxon>Streptophyta</taxon>
        <taxon>Embryophyta</taxon>
        <taxon>Tracheophyta</taxon>
        <taxon>Spermatophyta</taxon>
        <taxon>Magnoliopsida</taxon>
        <taxon>Liliopsida</taxon>
        <taxon>Poales</taxon>
        <taxon>Poaceae</taxon>
        <taxon>PACMAD clade</taxon>
        <taxon>Arundinoideae</taxon>
        <taxon>Arundineae</taxon>
        <taxon>Arundo</taxon>
    </lineage>
</organism>
<proteinExistence type="predicted"/>
<reference evidence="2" key="2">
    <citation type="journal article" date="2015" name="Data Brief">
        <title>Shoot transcriptome of the giant reed, Arundo donax.</title>
        <authorList>
            <person name="Barrero R.A."/>
            <person name="Guerrero F.D."/>
            <person name="Moolhuijzen P."/>
            <person name="Goolsby J.A."/>
            <person name="Tidwell J."/>
            <person name="Bellgard S.E."/>
            <person name="Bellgard M.I."/>
        </authorList>
    </citation>
    <scope>NUCLEOTIDE SEQUENCE</scope>
    <source>
        <tissue evidence="2">Shoot tissue taken approximately 20 cm above the soil surface</tissue>
    </source>
</reference>
<dbReference type="AlphaFoldDB" id="A0A0A9BPF2"/>
<dbReference type="EMBL" id="GBRH01232041">
    <property type="protein sequence ID" value="JAD65854.1"/>
    <property type="molecule type" value="Transcribed_RNA"/>
</dbReference>
<protein>
    <submittedName>
        <fullName evidence="2">Uncharacterized protein</fullName>
    </submittedName>
</protein>
<evidence type="ECO:0000313" key="2">
    <source>
        <dbReference type="EMBL" id="JAD65854.1"/>
    </source>
</evidence>
<name>A0A0A9BPF2_ARUDO</name>
<reference evidence="2" key="1">
    <citation type="submission" date="2014-09" db="EMBL/GenBank/DDBJ databases">
        <authorList>
            <person name="Magalhaes I.L.F."/>
            <person name="Oliveira U."/>
            <person name="Santos F.R."/>
            <person name="Vidigal T.H.D.A."/>
            <person name="Brescovit A.D."/>
            <person name="Santos A.J."/>
        </authorList>
    </citation>
    <scope>NUCLEOTIDE SEQUENCE</scope>
    <source>
        <tissue evidence="2">Shoot tissue taken approximately 20 cm above the soil surface</tissue>
    </source>
</reference>
<sequence>MSHPLLASIGSSRPLEKNSVKHLKPP</sequence>
<accession>A0A0A9BPF2</accession>
<feature type="region of interest" description="Disordered" evidence="1">
    <location>
        <begin position="1"/>
        <end position="26"/>
    </location>
</feature>
<evidence type="ECO:0000256" key="1">
    <source>
        <dbReference type="SAM" id="MobiDB-lite"/>
    </source>
</evidence>